<dbReference type="InParanoid" id="G0P7V1"/>
<comment type="subcellular location">
    <subcellularLocation>
        <location evidence="3">Cytoplasm</location>
    </subcellularLocation>
    <subcellularLocation>
        <location evidence="2">Nucleus</location>
    </subcellularLocation>
</comment>
<dbReference type="GO" id="GO:0003735">
    <property type="term" value="F:structural constituent of ribosome"/>
    <property type="evidence" value="ECO:0007669"/>
    <property type="project" value="InterPro"/>
</dbReference>
<dbReference type="Gene3D" id="4.10.1060.50">
    <property type="match status" value="1"/>
</dbReference>
<dbReference type="SMART" id="SM00213">
    <property type="entry name" value="UBQ"/>
    <property type="match status" value="1"/>
</dbReference>
<dbReference type="InterPro" id="IPR029071">
    <property type="entry name" value="Ubiquitin-like_domsf"/>
</dbReference>
<dbReference type="GO" id="GO:1990904">
    <property type="term" value="C:ribonucleoprotein complex"/>
    <property type="evidence" value="ECO:0007669"/>
    <property type="project" value="UniProtKB-KW"/>
</dbReference>
<evidence type="ECO:0000256" key="5">
    <source>
        <dbReference type="ARBA" id="ARBA00010570"/>
    </source>
</evidence>
<comment type="similarity">
    <text evidence="5">In the C-terminal section; belongs to the eukaryotic ribosomal protein eL40 family.</text>
</comment>
<dbReference type="InterPro" id="IPR001975">
    <property type="entry name" value="Ribosomal_eL40_dom"/>
</dbReference>
<keyword evidence="7" id="KW-1017">Isopeptide bond</keyword>
<comment type="subunit">
    <text evidence="11">Part of the 60S ribosomal subunit.</text>
</comment>
<dbReference type="HOGENOM" id="CLU_010412_3_4_1"/>
<dbReference type="InterPro" id="IPR050158">
    <property type="entry name" value="Ubiquitin_ubiquitin-like"/>
</dbReference>
<evidence type="ECO:0000256" key="4">
    <source>
        <dbReference type="ARBA" id="ARBA00008373"/>
    </source>
</evidence>
<protein>
    <recommendedName>
        <fullName evidence="12">Ubiquitin-ribosomal protein eL40 fusion protein</fullName>
    </recommendedName>
</protein>
<evidence type="ECO:0000256" key="1">
    <source>
        <dbReference type="ARBA" id="ARBA00002241"/>
    </source>
</evidence>
<evidence type="ECO:0000259" key="13">
    <source>
        <dbReference type="PROSITE" id="PS50053"/>
    </source>
</evidence>
<comment type="function">
    <text evidence="1">Component of the 60S subunit of the ribosome.</text>
</comment>
<dbReference type="eggNOG" id="KOG0003">
    <property type="taxonomic scope" value="Eukaryota"/>
</dbReference>
<evidence type="ECO:0000313" key="14">
    <source>
        <dbReference type="EMBL" id="EGT47348.1"/>
    </source>
</evidence>
<dbReference type="SUPFAM" id="SSF57829">
    <property type="entry name" value="Zn-binding ribosomal proteins"/>
    <property type="match status" value="1"/>
</dbReference>
<evidence type="ECO:0000256" key="6">
    <source>
        <dbReference type="ARBA" id="ARBA00022490"/>
    </source>
</evidence>
<evidence type="ECO:0000313" key="15">
    <source>
        <dbReference type="Proteomes" id="UP000008068"/>
    </source>
</evidence>
<gene>
    <name evidence="14" type="ORF">CAEBREN_20727</name>
</gene>
<dbReference type="Pfam" id="PF01020">
    <property type="entry name" value="Ribosomal_L40e"/>
    <property type="match status" value="1"/>
</dbReference>
<comment type="similarity">
    <text evidence="4">In the N-terminal section; belongs to the ubiquitin family.</text>
</comment>
<evidence type="ECO:0000256" key="9">
    <source>
        <dbReference type="ARBA" id="ARBA00023242"/>
    </source>
</evidence>
<feature type="domain" description="Ubiquitin-like" evidence="13">
    <location>
        <begin position="1"/>
        <end position="76"/>
    </location>
</feature>
<dbReference type="InterPro" id="IPR011332">
    <property type="entry name" value="Ribosomal_zn-bd"/>
</dbReference>
<dbReference type="AlphaFoldDB" id="G0P7V1"/>
<evidence type="ECO:0000256" key="2">
    <source>
        <dbReference type="ARBA" id="ARBA00004123"/>
    </source>
</evidence>
<dbReference type="GO" id="GO:0006412">
    <property type="term" value="P:translation"/>
    <property type="evidence" value="ECO:0007669"/>
    <property type="project" value="InterPro"/>
</dbReference>
<dbReference type="OrthoDB" id="428577at2759"/>
<sequence length="138" mass="15359">MPIHLKTLTGHSIPVEVPTTVTLGTLKAHIQNAYSIPENSQKLFHSAPLIDDYRTLENYSIPEGATVYLAVTLRGGAFTPTTVELAEKYKCDKQVCRKCYARLPKNATNCRKDKCGHSNDLRKKKKLTACPPKIAYKA</sequence>
<dbReference type="Proteomes" id="UP000008068">
    <property type="component" value="Unassembled WGS sequence"/>
</dbReference>
<evidence type="ECO:0000256" key="11">
    <source>
        <dbReference type="ARBA" id="ARBA00035124"/>
    </source>
</evidence>
<evidence type="ECO:0000256" key="8">
    <source>
        <dbReference type="ARBA" id="ARBA00022980"/>
    </source>
</evidence>
<organism evidence="15">
    <name type="scientific">Caenorhabditis brenneri</name>
    <name type="common">Nematode worm</name>
    <dbReference type="NCBI Taxonomy" id="135651"/>
    <lineage>
        <taxon>Eukaryota</taxon>
        <taxon>Metazoa</taxon>
        <taxon>Ecdysozoa</taxon>
        <taxon>Nematoda</taxon>
        <taxon>Chromadorea</taxon>
        <taxon>Rhabditida</taxon>
        <taxon>Rhabditina</taxon>
        <taxon>Rhabditomorpha</taxon>
        <taxon>Rhabditoidea</taxon>
        <taxon>Rhabditidae</taxon>
        <taxon>Peloderinae</taxon>
        <taxon>Caenorhabditis</taxon>
    </lineage>
</organism>
<dbReference type="Pfam" id="PF00240">
    <property type="entry name" value="ubiquitin"/>
    <property type="match status" value="1"/>
</dbReference>
<dbReference type="SUPFAM" id="SSF54236">
    <property type="entry name" value="Ubiquitin-like"/>
    <property type="match status" value="1"/>
</dbReference>
<reference evidence="15" key="1">
    <citation type="submission" date="2011-07" db="EMBL/GenBank/DDBJ databases">
        <authorList>
            <consortium name="Caenorhabditis brenneri Sequencing and Analysis Consortium"/>
            <person name="Wilson R.K."/>
        </authorList>
    </citation>
    <scope>NUCLEOTIDE SEQUENCE [LARGE SCALE GENOMIC DNA]</scope>
    <source>
        <strain evidence="15">PB2801</strain>
    </source>
</reference>
<dbReference type="GO" id="GO:0005737">
    <property type="term" value="C:cytoplasm"/>
    <property type="evidence" value="ECO:0007669"/>
    <property type="project" value="UniProtKB-SubCell"/>
</dbReference>
<keyword evidence="8" id="KW-0689">Ribosomal protein</keyword>
<keyword evidence="9" id="KW-0539">Nucleus</keyword>
<evidence type="ECO:0000256" key="10">
    <source>
        <dbReference type="ARBA" id="ARBA00023274"/>
    </source>
</evidence>
<dbReference type="InterPro" id="IPR000626">
    <property type="entry name" value="Ubiquitin-like_dom"/>
</dbReference>
<dbReference type="InterPro" id="IPR038587">
    <property type="entry name" value="Ribosomal_eL40_sf"/>
</dbReference>
<accession>G0P7V1</accession>
<dbReference type="Gene3D" id="3.10.20.90">
    <property type="entry name" value="Phosphatidylinositol 3-kinase Catalytic Subunit, Chain A, domain 1"/>
    <property type="match status" value="1"/>
</dbReference>
<evidence type="ECO:0000256" key="7">
    <source>
        <dbReference type="ARBA" id="ARBA00022499"/>
    </source>
</evidence>
<dbReference type="PROSITE" id="PS50053">
    <property type="entry name" value="UBIQUITIN_2"/>
    <property type="match status" value="1"/>
</dbReference>
<keyword evidence="15" id="KW-1185">Reference proteome</keyword>
<evidence type="ECO:0000256" key="3">
    <source>
        <dbReference type="ARBA" id="ARBA00004496"/>
    </source>
</evidence>
<keyword evidence="6" id="KW-0963">Cytoplasm</keyword>
<dbReference type="PANTHER" id="PTHR10666">
    <property type="entry name" value="UBIQUITIN"/>
    <property type="match status" value="1"/>
</dbReference>
<dbReference type="EMBL" id="GL380121">
    <property type="protein sequence ID" value="EGT47348.1"/>
    <property type="molecule type" value="Genomic_DNA"/>
</dbReference>
<keyword evidence="10" id="KW-0687">Ribonucleoprotein</keyword>
<name>G0P7V1_CAEBE</name>
<evidence type="ECO:0000256" key="12">
    <source>
        <dbReference type="ARBA" id="ARBA00035298"/>
    </source>
</evidence>
<proteinExistence type="inferred from homology"/>
<dbReference type="GO" id="GO:0005634">
    <property type="term" value="C:nucleus"/>
    <property type="evidence" value="ECO:0007669"/>
    <property type="project" value="UniProtKB-SubCell"/>
</dbReference>
<dbReference type="STRING" id="135651.G0P7V1"/>
<dbReference type="SMART" id="SM01377">
    <property type="entry name" value="Ribosomal_L40e"/>
    <property type="match status" value="1"/>
</dbReference>
<dbReference type="InterPro" id="IPR019956">
    <property type="entry name" value="Ubiquitin_dom"/>
</dbReference>
<dbReference type="FunFam" id="4.10.1060.50:FF:000001">
    <property type="entry name" value="ubiquitin-60S ribosomal protein L40"/>
    <property type="match status" value="1"/>
</dbReference>
<dbReference type="PRINTS" id="PR00348">
    <property type="entry name" value="UBIQUITIN"/>
</dbReference>
<dbReference type="GO" id="GO:0005840">
    <property type="term" value="C:ribosome"/>
    <property type="evidence" value="ECO:0007669"/>
    <property type="project" value="UniProtKB-KW"/>
</dbReference>